<dbReference type="RefSeq" id="WP_008752267.1">
    <property type="nucleotide sequence ID" value="NZ_GL622296.1"/>
</dbReference>
<dbReference type="Proteomes" id="UP000003434">
    <property type="component" value="Unassembled WGS sequence"/>
</dbReference>
<accession>E6LRC2</accession>
<keyword evidence="3" id="KW-0804">Transcription</keyword>
<dbReference type="InterPro" id="IPR036390">
    <property type="entry name" value="WH_DNA-bd_sf"/>
</dbReference>
<dbReference type="PROSITE" id="PS50949">
    <property type="entry name" value="HTH_GNTR"/>
    <property type="match status" value="1"/>
</dbReference>
<dbReference type="SMART" id="SM00345">
    <property type="entry name" value="HTH_GNTR"/>
    <property type="match status" value="1"/>
</dbReference>
<dbReference type="PANTHER" id="PTHR38445:SF9">
    <property type="entry name" value="HTH-TYPE TRANSCRIPTIONAL REPRESSOR YTRA"/>
    <property type="match status" value="1"/>
</dbReference>
<dbReference type="PANTHER" id="PTHR38445">
    <property type="entry name" value="HTH-TYPE TRANSCRIPTIONAL REPRESSOR YTRA"/>
    <property type="match status" value="1"/>
</dbReference>
<evidence type="ECO:0000313" key="6">
    <source>
        <dbReference type="Proteomes" id="UP000003434"/>
    </source>
</evidence>
<dbReference type="GO" id="GO:0003700">
    <property type="term" value="F:DNA-binding transcription factor activity"/>
    <property type="evidence" value="ECO:0007669"/>
    <property type="project" value="InterPro"/>
</dbReference>
<dbReference type="Pfam" id="PF00392">
    <property type="entry name" value="GntR"/>
    <property type="match status" value="1"/>
</dbReference>
<sequence>MIVIDSRDKRPIYEQVVDKLSDLMLVGVLSEGDKLPSVRSLAMELSINPNTIQKAYIELEHQGYVYSVKGIGSFVSNMDTIKTNKKRVLFNELEVLIEKAKKIVAKKEFCEKVEEFYLRHEVKEGA</sequence>
<dbReference type="eggNOG" id="COG1725">
    <property type="taxonomic scope" value="Bacteria"/>
</dbReference>
<dbReference type="InterPro" id="IPR000524">
    <property type="entry name" value="Tscrpt_reg_HTH_GntR"/>
</dbReference>
<organism evidence="5 6">
    <name type="scientific">Lachnoanaerobaculum saburreum DSM 3986</name>
    <dbReference type="NCBI Taxonomy" id="887325"/>
    <lineage>
        <taxon>Bacteria</taxon>
        <taxon>Bacillati</taxon>
        <taxon>Bacillota</taxon>
        <taxon>Clostridia</taxon>
        <taxon>Lachnospirales</taxon>
        <taxon>Lachnospiraceae</taxon>
        <taxon>Lachnoanaerobaculum</taxon>
    </lineage>
</organism>
<evidence type="ECO:0000256" key="1">
    <source>
        <dbReference type="ARBA" id="ARBA00023015"/>
    </source>
</evidence>
<evidence type="ECO:0000256" key="2">
    <source>
        <dbReference type="ARBA" id="ARBA00023125"/>
    </source>
</evidence>
<comment type="caution">
    <text evidence="5">The sequence shown here is derived from an EMBL/GenBank/DDBJ whole genome shotgun (WGS) entry which is preliminary data.</text>
</comment>
<name>E6LRC2_9FIRM</name>
<dbReference type="AlphaFoldDB" id="E6LRC2"/>
<evidence type="ECO:0000313" key="5">
    <source>
        <dbReference type="EMBL" id="EFU75643.1"/>
    </source>
</evidence>
<keyword evidence="2" id="KW-0238">DNA-binding</keyword>
<dbReference type="HOGENOM" id="CLU_017584_10_0_9"/>
<dbReference type="CDD" id="cd07377">
    <property type="entry name" value="WHTH_GntR"/>
    <property type="match status" value="1"/>
</dbReference>
<protein>
    <submittedName>
        <fullName evidence="5">Transcriptional regulator, GntR family</fullName>
    </submittedName>
</protein>
<dbReference type="InterPro" id="IPR036388">
    <property type="entry name" value="WH-like_DNA-bd_sf"/>
</dbReference>
<dbReference type="SUPFAM" id="SSF46785">
    <property type="entry name" value="Winged helix' DNA-binding domain"/>
    <property type="match status" value="1"/>
</dbReference>
<dbReference type="EMBL" id="AEPW01000096">
    <property type="protein sequence ID" value="EFU75643.1"/>
    <property type="molecule type" value="Genomic_DNA"/>
</dbReference>
<feature type="domain" description="HTH gntR-type" evidence="4">
    <location>
        <begin position="10"/>
        <end position="78"/>
    </location>
</feature>
<proteinExistence type="predicted"/>
<dbReference type="Gene3D" id="1.10.10.10">
    <property type="entry name" value="Winged helix-like DNA-binding domain superfamily/Winged helix DNA-binding domain"/>
    <property type="match status" value="1"/>
</dbReference>
<dbReference type="GO" id="GO:0003677">
    <property type="term" value="F:DNA binding"/>
    <property type="evidence" value="ECO:0007669"/>
    <property type="project" value="UniProtKB-KW"/>
</dbReference>
<evidence type="ECO:0000256" key="3">
    <source>
        <dbReference type="ARBA" id="ARBA00023163"/>
    </source>
</evidence>
<keyword evidence="1" id="KW-0805">Transcription regulation</keyword>
<reference evidence="5 6" key="1">
    <citation type="submission" date="2010-12" db="EMBL/GenBank/DDBJ databases">
        <authorList>
            <person name="Muzny D."/>
            <person name="Qin X."/>
            <person name="Deng J."/>
            <person name="Jiang H."/>
            <person name="Liu Y."/>
            <person name="Qu J."/>
            <person name="Song X.-Z."/>
            <person name="Zhang L."/>
            <person name="Thornton R."/>
            <person name="Coyle M."/>
            <person name="Francisco L."/>
            <person name="Jackson L."/>
            <person name="Javaid M."/>
            <person name="Korchina V."/>
            <person name="Kovar C."/>
            <person name="Mata R."/>
            <person name="Mathew T."/>
            <person name="Ngo R."/>
            <person name="Nguyen L."/>
            <person name="Nguyen N."/>
            <person name="Okwuonu G."/>
            <person name="Ongeri F."/>
            <person name="Pham C."/>
            <person name="Simmons D."/>
            <person name="Wilczek-Boney K."/>
            <person name="Hale W."/>
            <person name="Jakkamsetti A."/>
            <person name="Pham P."/>
            <person name="Ruth R."/>
            <person name="San Lucas F."/>
            <person name="Warren J."/>
            <person name="Zhang J."/>
            <person name="Zhao Z."/>
            <person name="Zhou C."/>
            <person name="Zhu D."/>
            <person name="Lee S."/>
            <person name="Bess C."/>
            <person name="Blankenburg K."/>
            <person name="Forbes L."/>
            <person name="Fu Q."/>
            <person name="Gubbala S."/>
            <person name="Hirani K."/>
            <person name="Jayaseelan J.C."/>
            <person name="Lara F."/>
            <person name="Munidasa M."/>
            <person name="Palculict T."/>
            <person name="Patil S."/>
            <person name="Pu L.-L."/>
            <person name="Saada N."/>
            <person name="Tang L."/>
            <person name="Weissenberger G."/>
            <person name="Zhu Y."/>
            <person name="Hemphill L."/>
            <person name="Shang Y."/>
            <person name="Youmans B."/>
            <person name="Ayvaz T."/>
            <person name="Ross M."/>
            <person name="Santibanez J."/>
            <person name="Aqrawi P."/>
            <person name="Gross S."/>
            <person name="Joshi V."/>
            <person name="Fowler G."/>
            <person name="Nazareth L."/>
            <person name="Reid J."/>
            <person name="Worley K."/>
            <person name="Petrosino J."/>
            <person name="Highlander S."/>
            <person name="Gibbs R."/>
        </authorList>
    </citation>
    <scope>NUCLEOTIDE SEQUENCE [LARGE SCALE GENOMIC DNA]</scope>
    <source>
        <strain evidence="5 6">DSM 3986</strain>
    </source>
</reference>
<evidence type="ECO:0000259" key="4">
    <source>
        <dbReference type="PROSITE" id="PS50949"/>
    </source>
</evidence>
<gene>
    <name evidence="5" type="ORF">HMPREF0381_2507</name>
</gene>